<dbReference type="InterPro" id="IPR042627">
    <property type="entry name" value="FBXW2"/>
</dbReference>
<evidence type="ECO:0000256" key="1">
    <source>
        <dbReference type="ARBA" id="ARBA00022574"/>
    </source>
</evidence>
<feature type="non-terminal residue" evidence="5">
    <location>
        <position position="291"/>
    </location>
</feature>
<name>A0A087UUJ0_STEMI</name>
<feature type="compositionally biased region" description="Acidic residues" evidence="3">
    <location>
        <begin position="36"/>
        <end position="48"/>
    </location>
</feature>
<evidence type="ECO:0000256" key="3">
    <source>
        <dbReference type="SAM" id="MobiDB-lite"/>
    </source>
</evidence>
<evidence type="ECO:0000256" key="2">
    <source>
        <dbReference type="ARBA" id="ARBA00022737"/>
    </source>
</evidence>
<dbReference type="CDD" id="cd22133">
    <property type="entry name" value="F-box_FBXW7"/>
    <property type="match status" value="1"/>
</dbReference>
<dbReference type="FunFam" id="1.20.1280.50:FF:000004">
    <property type="entry name" value="F-box/WD repeat-containing protein 7 isoform X1"/>
    <property type="match status" value="1"/>
</dbReference>
<sequence length="291" mass="33632">MLRKNQLCSFGIKPLDFVEDVASDHELESPSCVAEFEEEEENMDDSLSEDAAAFDDNAFDDDDDQFDDIQSANDSGVLKRKSEAFNDSSFGKKLCKSEYIDSEDDSNSQNELEMFMPEPTDCQPTLTRKIKPVTAPTPPDLDMWLSKFQEWSSGDRLTALDRLIEICEPAQVRHMMNVIEPQFQRDFISLLPKELALYVLSFLEPKDLLKAAQTCRYWRVLAEDNLLWREKCREEGINDVREVLSRRRSRCNISANNTVNSSQIIPSPWKAAYMRQHNIEMNWRCNPIKLP</sequence>
<protein>
    <submittedName>
        <fullName evidence="5">F-box/WD repeat-containing protein 7</fullName>
    </submittedName>
</protein>
<dbReference type="PROSITE" id="PS50181">
    <property type="entry name" value="FBOX"/>
    <property type="match status" value="1"/>
</dbReference>
<gene>
    <name evidence="5" type="ORF">X975_23559</name>
</gene>
<dbReference type="PANTHER" id="PTHR44436:SF1">
    <property type="entry name" value="F-BOX_WD REPEAT-CONTAINING PROTEIN 2"/>
    <property type="match status" value="1"/>
</dbReference>
<dbReference type="InterPro" id="IPR001810">
    <property type="entry name" value="F-box_dom"/>
</dbReference>
<keyword evidence="2" id="KW-0677">Repeat</keyword>
<dbReference type="InterPro" id="IPR036047">
    <property type="entry name" value="F-box-like_dom_sf"/>
</dbReference>
<evidence type="ECO:0000313" key="5">
    <source>
        <dbReference type="EMBL" id="KFM81029.1"/>
    </source>
</evidence>
<keyword evidence="6" id="KW-1185">Reference proteome</keyword>
<reference evidence="5 6" key="1">
    <citation type="submission" date="2013-11" db="EMBL/GenBank/DDBJ databases">
        <title>Genome sequencing of Stegodyphus mimosarum.</title>
        <authorList>
            <person name="Bechsgaard J."/>
        </authorList>
    </citation>
    <scope>NUCLEOTIDE SEQUENCE [LARGE SCALE GENOMIC DNA]</scope>
</reference>
<proteinExistence type="predicted"/>
<dbReference type="EMBL" id="KK121688">
    <property type="protein sequence ID" value="KFM81029.1"/>
    <property type="molecule type" value="Genomic_DNA"/>
</dbReference>
<dbReference type="AlphaFoldDB" id="A0A087UUJ0"/>
<evidence type="ECO:0000313" key="6">
    <source>
        <dbReference type="Proteomes" id="UP000054359"/>
    </source>
</evidence>
<keyword evidence="1" id="KW-0853">WD repeat</keyword>
<dbReference type="Proteomes" id="UP000054359">
    <property type="component" value="Unassembled WGS sequence"/>
</dbReference>
<dbReference type="SMART" id="SM00256">
    <property type="entry name" value="FBOX"/>
    <property type="match status" value="1"/>
</dbReference>
<dbReference type="SUPFAM" id="SSF81383">
    <property type="entry name" value="F-box domain"/>
    <property type="match status" value="1"/>
</dbReference>
<organism evidence="5 6">
    <name type="scientific">Stegodyphus mimosarum</name>
    <name type="common">African social velvet spider</name>
    <dbReference type="NCBI Taxonomy" id="407821"/>
    <lineage>
        <taxon>Eukaryota</taxon>
        <taxon>Metazoa</taxon>
        <taxon>Ecdysozoa</taxon>
        <taxon>Arthropoda</taxon>
        <taxon>Chelicerata</taxon>
        <taxon>Arachnida</taxon>
        <taxon>Araneae</taxon>
        <taxon>Araneomorphae</taxon>
        <taxon>Entelegynae</taxon>
        <taxon>Eresoidea</taxon>
        <taxon>Eresidae</taxon>
        <taxon>Stegodyphus</taxon>
    </lineage>
</organism>
<dbReference type="Pfam" id="PF12937">
    <property type="entry name" value="F-box-like"/>
    <property type="match status" value="1"/>
</dbReference>
<dbReference type="PANTHER" id="PTHR44436">
    <property type="entry name" value="F-BOX/WD REPEAT-CONTAINING PROTEIN 2"/>
    <property type="match status" value="1"/>
</dbReference>
<feature type="region of interest" description="Disordered" evidence="3">
    <location>
        <begin position="36"/>
        <end position="65"/>
    </location>
</feature>
<accession>A0A087UUJ0</accession>
<dbReference type="Gene3D" id="1.20.1280.50">
    <property type="match status" value="1"/>
</dbReference>
<feature type="domain" description="F-box" evidence="4">
    <location>
        <begin position="185"/>
        <end position="231"/>
    </location>
</feature>
<dbReference type="STRING" id="407821.A0A087UUJ0"/>
<dbReference type="OrthoDB" id="6501664at2759"/>
<evidence type="ECO:0000259" key="4">
    <source>
        <dbReference type="PROSITE" id="PS50181"/>
    </source>
</evidence>